<dbReference type="PROSITE" id="PS51463">
    <property type="entry name" value="P_GLUCOSE_ISOMERASE_3"/>
    <property type="match status" value="1"/>
</dbReference>
<evidence type="ECO:0000256" key="6">
    <source>
        <dbReference type="ARBA" id="ARBA00029321"/>
    </source>
</evidence>
<dbReference type="NCBIfam" id="NF010696">
    <property type="entry name" value="PRK14096.1"/>
    <property type="match status" value="1"/>
</dbReference>
<feature type="active site" evidence="7">
    <location>
        <position position="454"/>
    </location>
</feature>
<dbReference type="CDD" id="cd05015">
    <property type="entry name" value="SIS_PGI_1"/>
    <property type="match status" value="1"/>
</dbReference>
<dbReference type="EC" id="5.3.1.9" evidence="7"/>
<keyword evidence="7" id="KW-0963">Cytoplasm</keyword>
<name>A0ABN8HJQ6_9BACT</name>
<accession>A0ABN8HJQ6</accession>
<keyword evidence="5 7" id="KW-0413">Isomerase</keyword>
<dbReference type="InterPro" id="IPR035482">
    <property type="entry name" value="SIS_PGI_2"/>
</dbReference>
<evidence type="ECO:0000256" key="1">
    <source>
        <dbReference type="ARBA" id="ARBA00004926"/>
    </source>
</evidence>
<comment type="catalytic activity">
    <reaction evidence="6 7 8">
        <text>alpha-D-glucose 6-phosphate = beta-D-fructose 6-phosphate</text>
        <dbReference type="Rhea" id="RHEA:11816"/>
        <dbReference type="ChEBI" id="CHEBI:57634"/>
        <dbReference type="ChEBI" id="CHEBI:58225"/>
        <dbReference type="EC" id="5.3.1.9"/>
    </reaction>
</comment>
<comment type="subcellular location">
    <subcellularLocation>
        <location evidence="7">Cytoplasm</location>
    </subcellularLocation>
</comment>
<dbReference type="InterPro" id="IPR046348">
    <property type="entry name" value="SIS_dom_sf"/>
</dbReference>
<evidence type="ECO:0000256" key="2">
    <source>
        <dbReference type="ARBA" id="ARBA00006604"/>
    </source>
</evidence>
<feature type="active site" evidence="7">
    <location>
        <position position="350"/>
    </location>
</feature>
<evidence type="ECO:0000256" key="8">
    <source>
        <dbReference type="RuleBase" id="RU000612"/>
    </source>
</evidence>
<evidence type="ECO:0000256" key="3">
    <source>
        <dbReference type="ARBA" id="ARBA00022432"/>
    </source>
</evidence>
<dbReference type="InterPro" id="IPR018189">
    <property type="entry name" value="Phosphoglucose_isomerase_CS"/>
</dbReference>
<dbReference type="Gene3D" id="3.40.50.10490">
    <property type="entry name" value="Glucose-6-phosphate isomerase like protein, domain 1"/>
    <property type="match status" value="3"/>
</dbReference>
<dbReference type="Proteomes" id="UP001295463">
    <property type="component" value="Chromosome"/>
</dbReference>
<dbReference type="PANTHER" id="PTHR11469">
    <property type="entry name" value="GLUCOSE-6-PHOSPHATE ISOMERASE"/>
    <property type="match status" value="1"/>
</dbReference>
<comment type="similarity">
    <text evidence="2 7 8">Belongs to the GPI family.</text>
</comment>
<gene>
    <name evidence="7 9" type="primary">pgi</name>
    <name evidence="9" type="ORF">GEAMG1_1464</name>
</gene>
<reference evidence="9 10" key="1">
    <citation type="submission" date="2022-03" db="EMBL/GenBank/DDBJ databases">
        <authorList>
            <person name="Koch H."/>
        </authorList>
    </citation>
    <scope>NUCLEOTIDE SEQUENCE [LARGE SCALE GENOMIC DNA]</scope>
    <source>
        <strain evidence="9 10">G1</strain>
    </source>
</reference>
<dbReference type="PRINTS" id="PR00662">
    <property type="entry name" value="G6PISOMERASE"/>
</dbReference>
<evidence type="ECO:0000256" key="4">
    <source>
        <dbReference type="ARBA" id="ARBA00023152"/>
    </source>
</evidence>
<keyword evidence="10" id="KW-1185">Reference proteome</keyword>
<dbReference type="HAMAP" id="MF_00473">
    <property type="entry name" value="G6P_isomerase"/>
    <property type="match status" value="1"/>
</dbReference>
<dbReference type="RefSeq" id="WP_309550353.1">
    <property type="nucleotide sequence ID" value="NZ_OW150024.1"/>
</dbReference>
<dbReference type="CDD" id="cd05016">
    <property type="entry name" value="SIS_PGI_2"/>
    <property type="match status" value="1"/>
</dbReference>
<keyword evidence="3 7" id="KW-0312">Gluconeogenesis</keyword>
<keyword evidence="4 7" id="KW-0324">Glycolysis</keyword>
<dbReference type="PROSITE" id="PS00174">
    <property type="entry name" value="P_GLUCOSE_ISOMERASE_2"/>
    <property type="match status" value="1"/>
</dbReference>
<comment type="pathway">
    <text evidence="1 7 8">Carbohydrate degradation; glycolysis; D-glyceraldehyde 3-phosphate and glycerone phosphate from D-glucose: step 2/4.</text>
</comment>
<dbReference type="InterPro" id="IPR035476">
    <property type="entry name" value="SIS_PGI_1"/>
</dbReference>
<evidence type="ECO:0000313" key="10">
    <source>
        <dbReference type="Proteomes" id="UP001295463"/>
    </source>
</evidence>
<evidence type="ECO:0000313" key="9">
    <source>
        <dbReference type="EMBL" id="CAH2031294.1"/>
    </source>
</evidence>
<dbReference type="SUPFAM" id="SSF53697">
    <property type="entry name" value="SIS domain"/>
    <property type="match status" value="1"/>
</dbReference>
<dbReference type="InterPro" id="IPR001672">
    <property type="entry name" value="G6P_Isomerase"/>
</dbReference>
<sequence length="507" mass="55024">MTTTPCWRRFQDTLCHCPDLGLWLDISRMNFPDDFFSSQEPAVRRALAAMARLESGIIANPDENRMVGHYWLRAPELAPSPALTTEIKETVQRILAFTAEIHSGKRTAPGGRPFRKLLVIGIGGSALGPQFVADALGGPHDLLTPYFLDNTDPDGMDRVFGQMGDLADCLAIVISKSGSTKETRNGMLEARAAWQRAGLDFSRQAVAITGTGSELDTLAIAEGWLERFPMWDWVGGRTSVTSAVGLLPAALQGIDISALLAGARTADQATRESDIRRNPAALMALMWLQGSSGCGKRDLVMLPYKDRLLLFSRYLQQLIMESIGKDRDLDGNQVAQGLTVYGNKGSTDQHAYVQQLRDGVHNFFVTFIEVLQDRSGASLEVEPGVTSGDYLFGFLYGTRQALAEKGRESMTLTVERIDPATIGALIALFERTVGLYASLVNINAYHQPGVEAGKKAAGAVIELQKKVRAHLADHPGSSDPTAVAAALGVPEQTELVFAILRRLAVRG</sequence>
<dbReference type="EMBL" id="OW150024">
    <property type="protein sequence ID" value="CAH2031294.1"/>
    <property type="molecule type" value="Genomic_DNA"/>
</dbReference>
<comment type="function">
    <text evidence="7">Catalyzes the reversible isomerization of glucose-6-phosphate to fructose-6-phosphate.</text>
</comment>
<dbReference type="GO" id="GO:0004347">
    <property type="term" value="F:glucose-6-phosphate isomerase activity"/>
    <property type="evidence" value="ECO:0007669"/>
    <property type="project" value="UniProtKB-EC"/>
</dbReference>
<dbReference type="Pfam" id="PF00342">
    <property type="entry name" value="PGI"/>
    <property type="match status" value="2"/>
</dbReference>
<organism evidence="9 10">
    <name type="scientific">Trichlorobacter ammonificans</name>
    <dbReference type="NCBI Taxonomy" id="2916410"/>
    <lineage>
        <taxon>Bacteria</taxon>
        <taxon>Pseudomonadati</taxon>
        <taxon>Thermodesulfobacteriota</taxon>
        <taxon>Desulfuromonadia</taxon>
        <taxon>Geobacterales</taxon>
        <taxon>Geobacteraceae</taxon>
        <taxon>Trichlorobacter</taxon>
    </lineage>
</organism>
<protein>
    <recommendedName>
        <fullName evidence="7">Glucose-6-phosphate isomerase</fullName>
        <shortName evidence="7">GPI</shortName>
        <ecNumber evidence="7">5.3.1.9</ecNumber>
    </recommendedName>
    <alternativeName>
        <fullName evidence="7">Phosphoglucose isomerase</fullName>
        <shortName evidence="7">PGI</shortName>
    </alternativeName>
    <alternativeName>
        <fullName evidence="7">Phosphohexose isomerase</fullName>
        <shortName evidence="7">PHI</shortName>
    </alternativeName>
</protein>
<evidence type="ECO:0000256" key="5">
    <source>
        <dbReference type="ARBA" id="ARBA00023235"/>
    </source>
</evidence>
<proteinExistence type="inferred from homology"/>
<dbReference type="PANTHER" id="PTHR11469:SF1">
    <property type="entry name" value="GLUCOSE-6-PHOSPHATE ISOMERASE"/>
    <property type="match status" value="1"/>
</dbReference>
<feature type="active site" description="Proton donor" evidence="7">
    <location>
        <position position="321"/>
    </location>
</feature>
<evidence type="ECO:0000256" key="7">
    <source>
        <dbReference type="HAMAP-Rule" id="MF_00473"/>
    </source>
</evidence>
<comment type="pathway">
    <text evidence="7">Carbohydrate biosynthesis; gluconeogenesis.</text>
</comment>